<evidence type="ECO:0000256" key="2">
    <source>
        <dbReference type="ARBA" id="ARBA00004123"/>
    </source>
</evidence>
<dbReference type="Gene3D" id="3.30.160.60">
    <property type="entry name" value="Classic Zinc Finger"/>
    <property type="match status" value="12"/>
</dbReference>
<evidence type="ECO:0000259" key="20">
    <source>
        <dbReference type="PROSITE" id="PS50011"/>
    </source>
</evidence>
<keyword evidence="5" id="KW-0723">Serine/threonine-protein kinase</keyword>
<dbReference type="FunFam" id="3.30.160.60:FF:001385">
    <property type="entry name" value="zinc finger protein 774"/>
    <property type="match status" value="1"/>
</dbReference>
<dbReference type="InterPro" id="IPR011009">
    <property type="entry name" value="Kinase-like_dom_sf"/>
</dbReference>
<dbReference type="PANTHER" id="PTHR24393:SF100">
    <property type="entry name" value="ZINC FINGER PROTEIN-RELATED"/>
    <property type="match status" value="1"/>
</dbReference>
<feature type="domain" description="C2H2-type" evidence="21">
    <location>
        <begin position="94"/>
        <end position="121"/>
    </location>
</feature>
<evidence type="ECO:0000256" key="18">
    <source>
        <dbReference type="PROSITE-ProRule" id="PRU00042"/>
    </source>
</evidence>
<dbReference type="Gene3D" id="1.10.510.10">
    <property type="entry name" value="Transferase(Phosphotransferase) domain 1"/>
    <property type="match status" value="1"/>
</dbReference>
<keyword evidence="10 18" id="KW-0863">Zinc-finger</keyword>
<evidence type="ECO:0000256" key="19">
    <source>
        <dbReference type="PROSITE-ProRule" id="PRU10141"/>
    </source>
</evidence>
<keyword evidence="12" id="KW-0862">Zinc</keyword>
<dbReference type="PROSITE" id="PS00108">
    <property type="entry name" value="PROTEIN_KINASE_ST"/>
    <property type="match status" value="1"/>
</dbReference>
<comment type="caution">
    <text evidence="22">The sequence shown here is derived from an EMBL/GenBank/DDBJ whole genome shotgun (WGS) entry which is preliminary data.</text>
</comment>
<dbReference type="FunFam" id="3.30.160.60:FF:000788">
    <property type="entry name" value="Zinc finger protein 574"/>
    <property type="match status" value="1"/>
</dbReference>
<keyword evidence="17" id="KW-0539">Nucleus</keyword>
<sequence length="1038" mass="117910">MTEAWQQQHAVAPPPTVVHNLPPGSDSALGCAVYGIVLQTDGASLQQQHTVPAQQPSLQVGGEGGHKCGACGHDISHLANPHEHQCMGSGDRSFQCTQCMKIFSQATDLLEHQCVQVEQKPFVCGVCKMGFSLLTSLAQHHNAHNNGNNPMKCSICEKTYRPGSGNNTPTSSAANPSTGEASSGGAACGASAPTAFEASGPDRPYKCSVCHKGFRHLSELSRHERVHTGEKPYKCDTCDKSFSQSSHLAHHQRTHSSERPYKCAVCEKCFKHRSHLVRHMYAHSGEHLFKCNLCEMHFKESSELLHHQCQPTVTSDRPFRCGSCGKGFKRPSDLRQHERTHSEERPFQCEECQMSFKQQYALVRHRRTHKNPADRPFKCNLCDKGFLQPSHLLYHQHVHGMESLFKCASCQKGFSQSGELLRHKCTGSGSASGSVSAATPVVEKPYKCDVCGKGYKKKSTLQRHQNSSCQEKPLKCSLCNRRFLSPSEFVTHRCDPSREKPLKCPDCEKRFKYSSELQRHRRVHTGEKPYKCSSCDKSFKQREHLVKHQAVHSREAQFKCVWCGERFVNLGALQEHTVQHTAEGVYLVLFPPYPAASLKLAVHHSISPIRLFRGIRHTLIVALTIRTASAADCGHQPRTKVAQTNVKPSYTELTKSRVSESRCPAFQFRAKKSSIVVEGEPHQHRASKLAMPPPTASSKARVYTDVNTQKSREYWDYDAHVPSWSNQDNYQLVRKLGRGKYSEVFEAINVSNNEKVVVKILKPVKKKKIKREIKILENLRGGTNIIRLVDTVKDPVSRTPALVFECINNTDFKELYQKLTDFDIRFYVYELLKALDHCHSMGIMHRDVKPHNVMIDHQMRKLRLIDWGLAEFYHPAQEYNVRVASRYFKGPELLVDYQLYDYSLDMWSLGCMLASMIFLKEPFFHGQDNYDQLVRIAKVLGTDELFGYLHKYHIELDTRFKDLLGQQTRKRWEQFVQTENQHLVTPESLDLLDKLLRYDHQQRLTAAEAMQHPYFYPVLNEQTISNTDTKAISGSNAT</sequence>
<dbReference type="GO" id="GO:0005524">
    <property type="term" value="F:ATP binding"/>
    <property type="evidence" value="ECO:0007669"/>
    <property type="project" value="UniProtKB-UniRule"/>
</dbReference>
<dbReference type="Proteomes" id="UP001356427">
    <property type="component" value="Unassembled WGS sequence"/>
</dbReference>
<dbReference type="FunFam" id="3.30.200.20:FF:000088">
    <property type="entry name" value="Casein kinase II subunit alpha"/>
    <property type="match status" value="1"/>
</dbReference>
<dbReference type="InterPro" id="IPR008271">
    <property type="entry name" value="Ser/Thr_kinase_AS"/>
</dbReference>
<feature type="domain" description="C2H2-type" evidence="21">
    <location>
        <begin position="530"/>
        <end position="557"/>
    </location>
</feature>
<dbReference type="SUPFAM" id="SSF57667">
    <property type="entry name" value="beta-beta-alpha zinc fingers"/>
    <property type="match status" value="9"/>
</dbReference>
<dbReference type="AlphaFoldDB" id="A0AAN8KWU3"/>
<dbReference type="GO" id="GO:0001228">
    <property type="term" value="F:DNA-binding transcription activator activity, RNA polymerase II-specific"/>
    <property type="evidence" value="ECO:0007669"/>
    <property type="project" value="TreeGrafter"/>
</dbReference>
<dbReference type="SMART" id="SM00355">
    <property type="entry name" value="ZnF_C2H2"/>
    <property type="match status" value="15"/>
</dbReference>
<evidence type="ECO:0000256" key="12">
    <source>
        <dbReference type="ARBA" id="ARBA00022833"/>
    </source>
</evidence>
<name>A0AAN8KWU3_9TELE</name>
<dbReference type="FunFam" id="3.30.160.60:FF:000781">
    <property type="entry name" value="zinc finger protein 205 isoform X1"/>
    <property type="match status" value="1"/>
</dbReference>
<keyword evidence="16" id="KW-0804">Transcription</keyword>
<dbReference type="InterPro" id="IPR013087">
    <property type="entry name" value="Znf_C2H2_type"/>
</dbReference>
<dbReference type="FunFam" id="1.10.510.10:FF:000059">
    <property type="entry name" value="Casein kinase II subunit alpha"/>
    <property type="match status" value="1"/>
</dbReference>
<feature type="domain" description="C2H2-type" evidence="21">
    <location>
        <begin position="261"/>
        <end position="288"/>
    </location>
</feature>
<feature type="binding site" evidence="19">
    <location>
        <position position="759"/>
    </location>
    <ligand>
        <name>ATP</name>
        <dbReference type="ChEBI" id="CHEBI:30616"/>
    </ligand>
</feature>
<feature type="domain" description="C2H2-type" evidence="21">
    <location>
        <begin position="377"/>
        <end position="404"/>
    </location>
</feature>
<dbReference type="Pfam" id="PF00096">
    <property type="entry name" value="zf-C2H2"/>
    <property type="match status" value="8"/>
</dbReference>
<keyword evidence="23" id="KW-1185">Reference proteome</keyword>
<dbReference type="PANTHER" id="PTHR24393">
    <property type="entry name" value="ZINC FINGER PROTEIN"/>
    <property type="match status" value="1"/>
</dbReference>
<dbReference type="FunFam" id="3.30.160.60:FF:000710">
    <property type="entry name" value="Zinc finger protein 768"/>
    <property type="match status" value="1"/>
</dbReference>
<keyword evidence="7" id="KW-0479">Metal-binding</keyword>
<evidence type="ECO:0000256" key="8">
    <source>
        <dbReference type="ARBA" id="ARBA00022737"/>
    </source>
</evidence>
<evidence type="ECO:0000256" key="7">
    <source>
        <dbReference type="ARBA" id="ARBA00022723"/>
    </source>
</evidence>
<dbReference type="EMBL" id="JAGTTL010000035">
    <property type="protein sequence ID" value="KAK6294056.1"/>
    <property type="molecule type" value="Genomic_DNA"/>
</dbReference>
<evidence type="ECO:0000256" key="14">
    <source>
        <dbReference type="ARBA" id="ARBA00023015"/>
    </source>
</evidence>
<comment type="similarity">
    <text evidence="3">Belongs to the krueppel C2H2-type zinc-finger protein family.</text>
</comment>
<dbReference type="Gene3D" id="3.30.200.20">
    <property type="entry name" value="Phosphorylase Kinase, domain 1"/>
    <property type="match status" value="1"/>
</dbReference>
<feature type="domain" description="C2H2-type" evidence="21">
    <location>
        <begin position="474"/>
        <end position="501"/>
    </location>
</feature>
<evidence type="ECO:0000256" key="17">
    <source>
        <dbReference type="ARBA" id="ARBA00023242"/>
    </source>
</evidence>
<feature type="domain" description="C2H2-type" evidence="21">
    <location>
        <begin position="289"/>
        <end position="318"/>
    </location>
</feature>
<dbReference type="InterPro" id="IPR017441">
    <property type="entry name" value="Protein_kinase_ATP_BS"/>
</dbReference>
<evidence type="ECO:0000313" key="23">
    <source>
        <dbReference type="Proteomes" id="UP001356427"/>
    </source>
</evidence>
<dbReference type="InterPro" id="IPR045216">
    <property type="entry name" value="CK2_alpha"/>
</dbReference>
<keyword evidence="13 19" id="KW-0067">ATP-binding</keyword>
<feature type="domain" description="C2H2-type" evidence="21">
    <location>
        <begin position="347"/>
        <end position="374"/>
    </location>
</feature>
<evidence type="ECO:0000313" key="22">
    <source>
        <dbReference type="EMBL" id="KAK6294056.1"/>
    </source>
</evidence>
<evidence type="ECO:0000256" key="13">
    <source>
        <dbReference type="ARBA" id="ARBA00022840"/>
    </source>
</evidence>
<dbReference type="GO" id="GO:0000978">
    <property type="term" value="F:RNA polymerase II cis-regulatory region sequence-specific DNA binding"/>
    <property type="evidence" value="ECO:0007669"/>
    <property type="project" value="TreeGrafter"/>
</dbReference>
<keyword evidence="8" id="KW-0677">Repeat</keyword>
<dbReference type="Pfam" id="PF00069">
    <property type="entry name" value="Pkinase"/>
    <property type="match status" value="1"/>
</dbReference>
<evidence type="ECO:0000256" key="9">
    <source>
        <dbReference type="ARBA" id="ARBA00022741"/>
    </source>
</evidence>
<accession>A0AAN8KWU3</accession>
<dbReference type="FunFam" id="3.30.160.60:FF:001134">
    <property type="entry name" value="Zinc finger protein 70"/>
    <property type="match status" value="1"/>
</dbReference>
<keyword evidence="15" id="KW-0238">DNA-binding</keyword>
<dbReference type="FunFam" id="3.30.160.60:FF:000139">
    <property type="entry name" value="zinc finger protein 1 homolog"/>
    <property type="match status" value="1"/>
</dbReference>
<dbReference type="FunFam" id="3.30.160.60:FF:001049">
    <property type="entry name" value="zinc finger protein 319"/>
    <property type="match status" value="1"/>
</dbReference>
<evidence type="ECO:0000256" key="6">
    <source>
        <dbReference type="ARBA" id="ARBA00022679"/>
    </source>
</evidence>
<feature type="domain" description="C2H2-type" evidence="21">
    <location>
        <begin position="446"/>
        <end position="473"/>
    </location>
</feature>
<keyword evidence="9 19" id="KW-0547">Nucleotide-binding</keyword>
<dbReference type="SUPFAM" id="SSF56112">
    <property type="entry name" value="Protein kinase-like (PK-like)"/>
    <property type="match status" value="1"/>
</dbReference>
<keyword evidence="14" id="KW-0805">Transcription regulation</keyword>
<feature type="domain" description="C2H2-type" evidence="21">
    <location>
        <begin position="122"/>
        <end position="149"/>
    </location>
</feature>
<proteinExistence type="inferred from homology"/>
<dbReference type="CDD" id="cd14132">
    <property type="entry name" value="STKc_CK2_alpha"/>
    <property type="match status" value="1"/>
</dbReference>
<feature type="domain" description="Protein kinase" evidence="20">
    <location>
        <begin position="730"/>
        <end position="1015"/>
    </location>
</feature>
<dbReference type="PROSITE" id="PS00107">
    <property type="entry name" value="PROTEIN_KINASE_ATP"/>
    <property type="match status" value="1"/>
</dbReference>
<evidence type="ECO:0000256" key="10">
    <source>
        <dbReference type="ARBA" id="ARBA00022771"/>
    </source>
</evidence>
<keyword evidence="11" id="KW-0418">Kinase</keyword>
<protein>
    <recommendedName>
        <fullName evidence="4">non-specific serine/threonine protein kinase</fullName>
        <ecNumber evidence="4">2.7.11.1</ecNumber>
    </recommendedName>
</protein>
<feature type="domain" description="C2H2-type" evidence="21">
    <location>
        <begin position="558"/>
        <end position="585"/>
    </location>
</feature>
<dbReference type="EC" id="2.7.11.1" evidence="4"/>
<dbReference type="SMART" id="SM00220">
    <property type="entry name" value="S_TKc"/>
    <property type="match status" value="1"/>
</dbReference>
<dbReference type="FunFam" id="3.30.160.60:FF:001289">
    <property type="entry name" value="Zinc finger protein 574"/>
    <property type="match status" value="1"/>
</dbReference>
<evidence type="ECO:0000256" key="15">
    <source>
        <dbReference type="ARBA" id="ARBA00023125"/>
    </source>
</evidence>
<dbReference type="InterPro" id="IPR036236">
    <property type="entry name" value="Znf_C2H2_sf"/>
</dbReference>
<feature type="domain" description="C2H2-type" evidence="21">
    <location>
        <begin position="319"/>
        <end position="346"/>
    </location>
</feature>
<comment type="function">
    <text evidence="1">May be involved in transcriptional regulation.</text>
</comment>
<feature type="domain" description="C2H2-type" evidence="21">
    <location>
        <begin position="502"/>
        <end position="529"/>
    </location>
</feature>
<feature type="domain" description="C2H2-type" evidence="21">
    <location>
        <begin position="405"/>
        <end position="432"/>
    </location>
</feature>
<dbReference type="GO" id="GO:0005634">
    <property type="term" value="C:nucleus"/>
    <property type="evidence" value="ECO:0007669"/>
    <property type="project" value="UniProtKB-SubCell"/>
</dbReference>
<evidence type="ECO:0000256" key="5">
    <source>
        <dbReference type="ARBA" id="ARBA00022527"/>
    </source>
</evidence>
<reference evidence="22 23" key="1">
    <citation type="submission" date="2021-04" db="EMBL/GenBank/DDBJ databases">
        <authorList>
            <person name="De Guttry C."/>
            <person name="Zahm M."/>
            <person name="Klopp C."/>
            <person name="Cabau C."/>
            <person name="Louis A."/>
            <person name="Berthelot C."/>
            <person name="Parey E."/>
            <person name="Roest Crollius H."/>
            <person name="Montfort J."/>
            <person name="Robinson-Rechavi M."/>
            <person name="Bucao C."/>
            <person name="Bouchez O."/>
            <person name="Gislard M."/>
            <person name="Lluch J."/>
            <person name="Milhes M."/>
            <person name="Lampietro C."/>
            <person name="Lopez Roques C."/>
            <person name="Donnadieu C."/>
            <person name="Braasch I."/>
            <person name="Desvignes T."/>
            <person name="Postlethwait J."/>
            <person name="Bobe J."/>
            <person name="Wedekind C."/>
            <person name="Guiguen Y."/>
        </authorList>
    </citation>
    <scope>NUCLEOTIDE SEQUENCE [LARGE SCALE GENOMIC DNA]</scope>
    <source>
        <strain evidence="22">Cs_M1</strain>
        <tissue evidence="22">Blood</tissue>
    </source>
</reference>
<organism evidence="22 23">
    <name type="scientific">Coregonus suidteri</name>
    <dbReference type="NCBI Taxonomy" id="861788"/>
    <lineage>
        <taxon>Eukaryota</taxon>
        <taxon>Metazoa</taxon>
        <taxon>Chordata</taxon>
        <taxon>Craniata</taxon>
        <taxon>Vertebrata</taxon>
        <taxon>Euteleostomi</taxon>
        <taxon>Actinopterygii</taxon>
        <taxon>Neopterygii</taxon>
        <taxon>Teleostei</taxon>
        <taxon>Protacanthopterygii</taxon>
        <taxon>Salmoniformes</taxon>
        <taxon>Salmonidae</taxon>
        <taxon>Coregoninae</taxon>
        <taxon>Coregonus</taxon>
    </lineage>
</organism>
<dbReference type="PROSITE" id="PS00028">
    <property type="entry name" value="ZINC_FINGER_C2H2_1"/>
    <property type="match status" value="10"/>
</dbReference>
<dbReference type="GO" id="GO:0004674">
    <property type="term" value="F:protein serine/threonine kinase activity"/>
    <property type="evidence" value="ECO:0007669"/>
    <property type="project" value="UniProtKB-KW"/>
</dbReference>
<feature type="domain" description="C2H2-type" evidence="21">
    <location>
        <begin position="233"/>
        <end position="260"/>
    </location>
</feature>
<gene>
    <name evidence="22" type="ORF">J4Q44_G00348860</name>
</gene>
<evidence type="ECO:0000256" key="16">
    <source>
        <dbReference type="ARBA" id="ARBA00023163"/>
    </source>
</evidence>
<dbReference type="InterPro" id="IPR000719">
    <property type="entry name" value="Prot_kinase_dom"/>
</dbReference>
<dbReference type="FunFam" id="3.30.160.60:FF:001217">
    <property type="entry name" value="zinc finger protein 319"/>
    <property type="match status" value="1"/>
</dbReference>
<evidence type="ECO:0000256" key="11">
    <source>
        <dbReference type="ARBA" id="ARBA00022777"/>
    </source>
</evidence>
<dbReference type="PROSITE" id="PS50157">
    <property type="entry name" value="ZINC_FINGER_C2H2_2"/>
    <property type="match status" value="15"/>
</dbReference>
<comment type="subcellular location">
    <subcellularLocation>
        <location evidence="2">Nucleus</location>
    </subcellularLocation>
</comment>
<evidence type="ECO:0000256" key="3">
    <source>
        <dbReference type="ARBA" id="ARBA00006991"/>
    </source>
</evidence>
<dbReference type="GO" id="GO:0008270">
    <property type="term" value="F:zinc ion binding"/>
    <property type="evidence" value="ECO:0007669"/>
    <property type="project" value="UniProtKB-KW"/>
</dbReference>
<evidence type="ECO:0000256" key="1">
    <source>
        <dbReference type="ARBA" id="ARBA00003767"/>
    </source>
</evidence>
<evidence type="ECO:0000256" key="4">
    <source>
        <dbReference type="ARBA" id="ARBA00012513"/>
    </source>
</evidence>
<evidence type="ECO:0000259" key="21">
    <source>
        <dbReference type="PROSITE" id="PS50157"/>
    </source>
</evidence>
<dbReference type="PROSITE" id="PS50011">
    <property type="entry name" value="PROTEIN_KINASE_DOM"/>
    <property type="match status" value="1"/>
</dbReference>
<feature type="domain" description="C2H2-type" evidence="21">
    <location>
        <begin position="205"/>
        <end position="232"/>
    </location>
</feature>
<keyword evidence="6" id="KW-0808">Transferase</keyword>